<dbReference type="AlphaFoldDB" id="A0A2Z2HWF5"/>
<feature type="transmembrane region" description="Helical" evidence="1">
    <location>
        <begin position="58"/>
        <end position="79"/>
    </location>
</feature>
<dbReference type="KEGG" id="naj:B1756_09425"/>
<dbReference type="RefSeq" id="WP_086888306.1">
    <property type="nucleotide sequence ID" value="NZ_CP019893.1"/>
</dbReference>
<protein>
    <submittedName>
        <fullName evidence="2">Uncharacterized protein</fullName>
    </submittedName>
</protein>
<evidence type="ECO:0000256" key="1">
    <source>
        <dbReference type="SAM" id="Phobius"/>
    </source>
</evidence>
<sequence length="131" mass="14397">MSRIRTNPLAFALLALAFLRSFAQFADRVTTNALLLARPTAAHYEERVYDRMPIMREVQLVGGALIMIFLIVFVLNEIYNSIEIEEGPFQDVADSLESTGVTALVILVLALIVVAASAVMRFFGGSGFATR</sequence>
<dbReference type="EMBL" id="CP019893">
    <property type="protein sequence ID" value="ARS89927.1"/>
    <property type="molecule type" value="Genomic_DNA"/>
</dbReference>
<evidence type="ECO:0000313" key="2">
    <source>
        <dbReference type="EMBL" id="ARS89927.1"/>
    </source>
</evidence>
<dbReference type="GeneID" id="32894299"/>
<keyword evidence="1" id="KW-1133">Transmembrane helix</keyword>
<keyword evidence="1" id="KW-0812">Transmembrane</keyword>
<name>A0A2Z2HWF5_9EURY</name>
<evidence type="ECO:0000313" key="3">
    <source>
        <dbReference type="Proteomes" id="UP000250088"/>
    </source>
</evidence>
<accession>A0A2Z2HWF5</accession>
<proteinExistence type="predicted"/>
<keyword evidence="1" id="KW-0472">Membrane</keyword>
<organism evidence="2 3">
    <name type="scientific">Natrarchaeobaculum aegyptiacum</name>
    <dbReference type="NCBI Taxonomy" id="745377"/>
    <lineage>
        <taxon>Archaea</taxon>
        <taxon>Methanobacteriati</taxon>
        <taxon>Methanobacteriota</taxon>
        <taxon>Stenosarchaea group</taxon>
        <taxon>Halobacteria</taxon>
        <taxon>Halobacteriales</taxon>
        <taxon>Natrialbaceae</taxon>
        <taxon>Natrarchaeobaculum</taxon>
    </lineage>
</organism>
<keyword evidence="3" id="KW-1185">Reference proteome</keyword>
<gene>
    <name evidence="2" type="ORF">B1756_09425</name>
</gene>
<feature type="transmembrane region" description="Helical" evidence="1">
    <location>
        <begin position="100"/>
        <end position="123"/>
    </location>
</feature>
<dbReference type="Proteomes" id="UP000250088">
    <property type="component" value="Chromosome"/>
</dbReference>
<reference evidence="3" key="1">
    <citation type="submission" date="2017-02" db="EMBL/GenBank/DDBJ databases">
        <title>Natronthermophilus aegyptiacus gen. nov.,sp. nov., an aerobic, extremely halophilic alkalithermophilic archaeon isolated from the athalassohaline Wadi An Natrun, Egypt.</title>
        <authorList>
            <person name="Zhao B."/>
        </authorList>
    </citation>
    <scope>NUCLEOTIDE SEQUENCE [LARGE SCALE GENOMIC DNA]</scope>
    <source>
        <strain evidence="3">JW/NM-HA 15</strain>
    </source>
</reference>